<dbReference type="GO" id="GO:0009306">
    <property type="term" value="P:protein secretion"/>
    <property type="evidence" value="ECO:0007669"/>
    <property type="project" value="InterPro"/>
</dbReference>
<dbReference type="InterPro" id="IPR005807">
    <property type="entry name" value="SecE_bac"/>
</dbReference>
<name>A0A9D2AN55_9FIRM</name>
<evidence type="ECO:0000256" key="6">
    <source>
        <dbReference type="ARBA" id="ARBA00022989"/>
    </source>
</evidence>
<dbReference type="Proteomes" id="UP000824230">
    <property type="component" value="Unassembled WGS sequence"/>
</dbReference>
<evidence type="ECO:0000256" key="7">
    <source>
        <dbReference type="ARBA" id="ARBA00023010"/>
    </source>
</evidence>
<keyword evidence="2" id="KW-0813">Transport</keyword>
<gene>
    <name evidence="10" type="primary">secE</name>
    <name evidence="10" type="ORF">H9738_06815</name>
</gene>
<reference evidence="10" key="2">
    <citation type="submission" date="2021-04" db="EMBL/GenBank/DDBJ databases">
        <authorList>
            <person name="Gilroy R."/>
        </authorList>
    </citation>
    <scope>NUCLEOTIDE SEQUENCE</scope>
    <source>
        <strain evidence="10">ChiHjej12B11-1927</strain>
    </source>
</reference>
<keyword evidence="5" id="KW-0653">Protein transport</keyword>
<evidence type="ECO:0000256" key="2">
    <source>
        <dbReference type="ARBA" id="ARBA00022448"/>
    </source>
</evidence>
<keyword evidence="3" id="KW-1003">Cell membrane</keyword>
<feature type="transmembrane region" description="Helical" evidence="9">
    <location>
        <begin position="34"/>
        <end position="55"/>
    </location>
</feature>
<protein>
    <submittedName>
        <fullName evidence="10">Preprotein translocase subunit SecE</fullName>
    </submittedName>
</protein>
<organism evidence="10 11">
    <name type="scientific">Candidatus Blautia pullistercoris</name>
    <dbReference type="NCBI Taxonomy" id="2838499"/>
    <lineage>
        <taxon>Bacteria</taxon>
        <taxon>Bacillati</taxon>
        <taxon>Bacillota</taxon>
        <taxon>Clostridia</taxon>
        <taxon>Lachnospirales</taxon>
        <taxon>Lachnospiraceae</taxon>
        <taxon>Blautia</taxon>
    </lineage>
</organism>
<dbReference type="InterPro" id="IPR038379">
    <property type="entry name" value="SecE_sf"/>
</dbReference>
<dbReference type="GO" id="GO:0008320">
    <property type="term" value="F:protein transmembrane transporter activity"/>
    <property type="evidence" value="ECO:0007669"/>
    <property type="project" value="InterPro"/>
</dbReference>
<evidence type="ECO:0000256" key="3">
    <source>
        <dbReference type="ARBA" id="ARBA00022475"/>
    </source>
</evidence>
<keyword evidence="7" id="KW-0811">Translocation</keyword>
<evidence type="ECO:0000256" key="4">
    <source>
        <dbReference type="ARBA" id="ARBA00022692"/>
    </source>
</evidence>
<dbReference type="EMBL" id="DXFG01000134">
    <property type="protein sequence ID" value="HIX37565.1"/>
    <property type="molecule type" value="Genomic_DNA"/>
</dbReference>
<keyword evidence="6 9" id="KW-1133">Transmembrane helix</keyword>
<dbReference type="GO" id="GO:0043952">
    <property type="term" value="P:protein transport by the Sec complex"/>
    <property type="evidence" value="ECO:0007669"/>
    <property type="project" value="TreeGrafter"/>
</dbReference>
<evidence type="ECO:0000256" key="5">
    <source>
        <dbReference type="ARBA" id="ARBA00022927"/>
    </source>
</evidence>
<dbReference type="AlphaFoldDB" id="A0A9D2AN55"/>
<dbReference type="GO" id="GO:0006605">
    <property type="term" value="P:protein targeting"/>
    <property type="evidence" value="ECO:0007669"/>
    <property type="project" value="InterPro"/>
</dbReference>
<keyword evidence="4 9" id="KW-0812">Transmembrane</keyword>
<dbReference type="NCBIfam" id="TIGR00964">
    <property type="entry name" value="secE_bact"/>
    <property type="match status" value="1"/>
</dbReference>
<evidence type="ECO:0000313" key="10">
    <source>
        <dbReference type="EMBL" id="HIX37565.1"/>
    </source>
</evidence>
<dbReference type="PANTHER" id="PTHR33910">
    <property type="entry name" value="PROTEIN TRANSLOCASE SUBUNIT SECE"/>
    <property type="match status" value="1"/>
</dbReference>
<proteinExistence type="predicted"/>
<dbReference type="Pfam" id="PF00584">
    <property type="entry name" value="SecE"/>
    <property type="match status" value="1"/>
</dbReference>
<dbReference type="GO" id="GO:0006886">
    <property type="term" value="P:intracellular protein transport"/>
    <property type="evidence" value="ECO:0007669"/>
    <property type="project" value="InterPro"/>
</dbReference>
<evidence type="ECO:0000313" key="11">
    <source>
        <dbReference type="Proteomes" id="UP000824230"/>
    </source>
</evidence>
<keyword evidence="8 9" id="KW-0472">Membrane</keyword>
<evidence type="ECO:0000256" key="8">
    <source>
        <dbReference type="ARBA" id="ARBA00023136"/>
    </source>
</evidence>
<evidence type="ECO:0000256" key="9">
    <source>
        <dbReference type="SAM" id="Phobius"/>
    </source>
</evidence>
<accession>A0A9D2AN55</accession>
<evidence type="ECO:0000256" key="1">
    <source>
        <dbReference type="ARBA" id="ARBA00004370"/>
    </source>
</evidence>
<comment type="caution">
    <text evidence="10">The sequence shown here is derived from an EMBL/GenBank/DDBJ whole genome shotgun (WGS) entry which is preliminary data.</text>
</comment>
<dbReference type="GO" id="GO:0005886">
    <property type="term" value="C:plasma membrane"/>
    <property type="evidence" value="ECO:0007669"/>
    <property type="project" value="TreeGrafter"/>
</dbReference>
<dbReference type="PANTHER" id="PTHR33910:SF1">
    <property type="entry name" value="PROTEIN TRANSLOCASE SUBUNIT SECE"/>
    <property type="match status" value="1"/>
</dbReference>
<sequence>MKAEKKQKSSKASQWIQGLQAEFKKIVWPDKPTLVKQTVAVVCITAVLGVIIAVIDSGVLQLLNLIIK</sequence>
<reference evidence="10" key="1">
    <citation type="journal article" date="2021" name="PeerJ">
        <title>Extensive microbial diversity within the chicken gut microbiome revealed by metagenomics and culture.</title>
        <authorList>
            <person name="Gilroy R."/>
            <person name="Ravi A."/>
            <person name="Getino M."/>
            <person name="Pursley I."/>
            <person name="Horton D.L."/>
            <person name="Alikhan N.F."/>
            <person name="Baker D."/>
            <person name="Gharbi K."/>
            <person name="Hall N."/>
            <person name="Watson M."/>
            <person name="Adriaenssens E.M."/>
            <person name="Foster-Nyarko E."/>
            <person name="Jarju S."/>
            <person name="Secka A."/>
            <person name="Antonio M."/>
            <person name="Oren A."/>
            <person name="Chaudhuri R.R."/>
            <person name="La Ragione R."/>
            <person name="Hildebrand F."/>
            <person name="Pallen M.J."/>
        </authorList>
    </citation>
    <scope>NUCLEOTIDE SEQUENCE</scope>
    <source>
        <strain evidence="10">ChiHjej12B11-1927</strain>
    </source>
</reference>
<dbReference type="InterPro" id="IPR001901">
    <property type="entry name" value="Translocase_SecE/Sec61-g"/>
</dbReference>
<comment type="subcellular location">
    <subcellularLocation>
        <location evidence="1">Membrane</location>
    </subcellularLocation>
</comment>
<dbReference type="Gene3D" id="1.20.5.1030">
    <property type="entry name" value="Preprotein translocase secy subunit"/>
    <property type="match status" value="1"/>
</dbReference>